<comment type="caution">
    <text evidence="1">The sequence shown here is derived from an EMBL/GenBank/DDBJ whole genome shotgun (WGS) entry which is preliminary data.</text>
</comment>
<accession>A0A4S2DKU2</accession>
<dbReference type="RefSeq" id="WP_136006482.1">
    <property type="nucleotide sequence ID" value="NZ_SRYR01000003.1"/>
</dbReference>
<gene>
    <name evidence="1" type="ORF">E5347_08710</name>
</gene>
<proteinExistence type="predicted"/>
<dbReference type="OrthoDB" id="1906014at2"/>
<sequence length="193" mass="21477">MSRDNCNPFAGGEVPPCSEFLGNSNPIIKDGELIFANDNRLFFFISTNSAINNTNNNCSFGNSNVETNLQISLATYLIGVYINEVELGNIQHSSKNTIHNDEAANNFINETLKNMPKVTVDYTPSLNMVISNHNAILPLYTNTINISPLNYYILFILNRLEQDPGLFFGNNAYVSDDPINFSLASLALRFPLE</sequence>
<reference evidence="1 2" key="1">
    <citation type="submission" date="2019-04" db="EMBL/GenBank/DDBJ databases">
        <title>Microbes associate with the intestines of laboratory mice.</title>
        <authorList>
            <person name="Navarre W."/>
            <person name="Wong E."/>
            <person name="Huang K."/>
            <person name="Tropini C."/>
            <person name="Ng K."/>
            <person name="Yu B."/>
        </authorList>
    </citation>
    <scope>NUCLEOTIDE SEQUENCE [LARGE SCALE GENOMIC DNA]</scope>
    <source>
        <strain evidence="1 2">NM50_B9-20</strain>
    </source>
</reference>
<dbReference type="Proteomes" id="UP000306888">
    <property type="component" value="Unassembled WGS sequence"/>
</dbReference>
<organism evidence="1 2">
    <name type="scientific">Clostridium sartagoforme</name>
    <dbReference type="NCBI Taxonomy" id="84031"/>
    <lineage>
        <taxon>Bacteria</taxon>
        <taxon>Bacillati</taxon>
        <taxon>Bacillota</taxon>
        <taxon>Clostridia</taxon>
        <taxon>Eubacteriales</taxon>
        <taxon>Clostridiaceae</taxon>
        <taxon>Clostridium</taxon>
    </lineage>
</organism>
<evidence type="ECO:0000313" key="2">
    <source>
        <dbReference type="Proteomes" id="UP000306888"/>
    </source>
</evidence>
<name>A0A4S2DKU2_9CLOT</name>
<evidence type="ECO:0000313" key="1">
    <source>
        <dbReference type="EMBL" id="TGY42292.1"/>
    </source>
</evidence>
<protein>
    <submittedName>
        <fullName evidence="1">Uncharacterized protein</fullName>
    </submittedName>
</protein>
<dbReference type="EMBL" id="SRYR01000003">
    <property type="protein sequence ID" value="TGY42292.1"/>
    <property type="molecule type" value="Genomic_DNA"/>
</dbReference>
<dbReference type="AlphaFoldDB" id="A0A4S2DKU2"/>
<keyword evidence="2" id="KW-1185">Reference proteome</keyword>